<keyword evidence="4" id="KW-0509">mRNA transport</keyword>
<dbReference type="FunCoup" id="Q6BZD7">
    <property type="interactions" value="1180"/>
</dbReference>
<dbReference type="GO" id="GO:0000055">
    <property type="term" value="P:ribosomal large subunit export from nucleus"/>
    <property type="evidence" value="ECO:0007669"/>
    <property type="project" value="EnsemblFungi"/>
</dbReference>
<dbReference type="STRING" id="284592.Q6BZD7"/>
<gene>
    <name evidence="6" type="ordered locus">DEHA2A02156g</name>
</gene>
<keyword evidence="4" id="KW-0653">Protein transport</keyword>
<dbReference type="EMBL" id="CR382133">
    <property type="protein sequence ID" value="CAG84384.2"/>
    <property type="molecule type" value="Genomic_DNA"/>
</dbReference>
<dbReference type="HOGENOM" id="CLU_011846_0_0_1"/>
<evidence type="ECO:0000313" key="6">
    <source>
        <dbReference type="EMBL" id="CAG84384.2"/>
    </source>
</evidence>
<dbReference type="AlphaFoldDB" id="Q6BZD7"/>
<dbReference type="GO" id="GO:0017056">
    <property type="term" value="F:structural constituent of nuclear pore"/>
    <property type="evidence" value="ECO:0007669"/>
    <property type="project" value="EnsemblFungi"/>
</dbReference>
<organism evidence="6 7">
    <name type="scientific">Debaryomyces hansenii (strain ATCC 36239 / CBS 767 / BCRC 21394 / JCM 1990 / NBRC 0083 / IGC 2968)</name>
    <name type="common">Yeast</name>
    <name type="synonym">Torulaspora hansenii</name>
    <dbReference type="NCBI Taxonomy" id="284592"/>
    <lineage>
        <taxon>Eukaryota</taxon>
        <taxon>Fungi</taxon>
        <taxon>Dikarya</taxon>
        <taxon>Ascomycota</taxon>
        <taxon>Saccharomycotina</taxon>
        <taxon>Pichiomycetes</taxon>
        <taxon>Debaryomycetaceae</taxon>
        <taxon>Debaryomyces</taxon>
    </lineage>
</organism>
<dbReference type="PANTHER" id="PTHR11225">
    <property type="entry name" value="NUCLEAR PORE COMPLEX PROTEIN NUP93 NUCLEOPORIN NUP93 DEAD EYE PROTEIN"/>
    <property type="match status" value="1"/>
</dbReference>
<keyword evidence="3 4" id="KW-0539">Nucleus</keyword>
<dbReference type="eggNOG" id="KOG2168">
    <property type="taxonomic scope" value="Eukaryota"/>
</dbReference>
<dbReference type="GO" id="GO:0044615">
    <property type="term" value="C:nuclear pore nuclear basket"/>
    <property type="evidence" value="ECO:0007669"/>
    <property type="project" value="EnsemblFungi"/>
</dbReference>
<feature type="region of interest" description="Disordered" evidence="5">
    <location>
        <begin position="1"/>
        <end position="59"/>
    </location>
</feature>
<dbReference type="OrthoDB" id="1918363at2759"/>
<dbReference type="VEuPathDB" id="FungiDB:DEHA2A02156g"/>
<accession>Q6BZD7</accession>
<evidence type="ECO:0000256" key="5">
    <source>
        <dbReference type="SAM" id="MobiDB-lite"/>
    </source>
</evidence>
<reference evidence="6 7" key="1">
    <citation type="journal article" date="2004" name="Nature">
        <title>Genome evolution in yeasts.</title>
        <authorList>
            <consortium name="Genolevures"/>
            <person name="Dujon B."/>
            <person name="Sherman D."/>
            <person name="Fischer G."/>
            <person name="Durrens P."/>
            <person name="Casaregola S."/>
            <person name="Lafontaine I."/>
            <person name="de Montigny J."/>
            <person name="Marck C."/>
            <person name="Neuveglise C."/>
            <person name="Talla E."/>
            <person name="Goffard N."/>
            <person name="Frangeul L."/>
            <person name="Aigle M."/>
            <person name="Anthouard V."/>
            <person name="Babour A."/>
            <person name="Barbe V."/>
            <person name="Barnay S."/>
            <person name="Blanchin S."/>
            <person name="Beckerich J.M."/>
            <person name="Beyne E."/>
            <person name="Bleykasten C."/>
            <person name="Boisrame A."/>
            <person name="Boyer J."/>
            <person name="Cattolico L."/>
            <person name="Confanioleri F."/>
            <person name="de Daruvar A."/>
            <person name="Despons L."/>
            <person name="Fabre E."/>
            <person name="Fairhead C."/>
            <person name="Ferry-Dumazet H."/>
            <person name="Groppi A."/>
            <person name="Hantraye F."/>
            <person name="Hennequin C."/>
            <person name="Jauniaux N."/>
            <person name="Joyet P."/>
            <person name="Kachouri R."/>
            <person name="Kerrest A."/>
            <person name="Koszul R."/>
            <person name="Lemaire M."/>
            <person name="Lesur I."/>
            <person name="Ma L."/>
            <person name="Muller H."/>
            <person name="Nicaud J.M."/>
            <person name="Nikolski M."/>
            <person name="Oztas S."/>
            <person name="Ozier-Kalogeropoulos O."/>
            <person name="Pellenz S."/>
            <person name="Potier S."/>
            <person name="Richard G.F."/>
            <person name="Straub M.L."/>
            <person name="Suleau A."/>
            <person name="Swennene D."/>
            <person name="Tekaia F."/>
            <person name="Wesolowski-Louvel M."/>
            <person name="Westhof E."/>
            <person name="Wirth B."/>
            <person name="Zeniou-Meyer M."/>
            <person name="Zivanovic I."/>
            <person name="Bolotin-Fukuhara M."/>
            <person name="Thierry A."/>
            <person name="Bouchier C."/>
            <person name="Caudron B."/>
            <person name="Scarpelli C."/>
            <person name="Gaillardin C."/>
            <person name="Weissenbach J."/>
            <person name="Wincker P."/>
            <person name="Souciet J.L."/>
        </authorList>
    </citation>
    <scope>NUCLEOTIDE SEQUENCE [LARGE SCALE GENOMIC DNA]</scope>
    <source>
        <strain evidence="7">ATCC 36239 / CBS 767 / BCRC 21394 / JCM 1990 / NBRC 0083 / IGC 2968</strain>
    </source>
</reference>
<dbReference type="GO" id="GO:0006606">
    <property type="term" value="P:protein import into nucleus"/>
    <property type="evidence" value="ECO:0007669"/>
    <property type="project" value="EnsemblFungi"/>
</dbReference>
<dbReference type="RefSeq" id="XP_456432.2">
    <property type="nucleotide sequence ID" value="XM_456432.1"/>
</dbReference>
<feature type="compositionally biased region" description="Polar residues" evidence="5">
    <location>
        <begin position="46"/>
        <end position="59"/>
    </location>
</feature>
<proteinExistence type="inferred from homology"/>
<dbReference type="GO" id="GO:0044612">
    <property type="term" value="C:nuclear pore linkers"/>
    <property type="evidence" value="ECO:0007669"/>
    <property type="project" value="EnsemblFungi"/>
</dbReference>
<evidence type="ECO:0000256" key="1">
    <source>
        <dbReference type="ARBA" id="ARBA00004259"/>
    </source>
</evidence>
<evidence type="ECO:0000313" key="7">
    <source>
        <dbReference type="Proteomes" id="UP000000599"/>
    </source>
</evidence>
<dbReference type="GO" id="GO:0016973">
    <property type="term" value="P:poly(A)+ mRNA export from nucleus"/>
    <property type="evidence" value="ECO:0007669"/>
    <property type="project" value="TreeGrafter"/>
</dbReference>
<evidence type="ECO:0000256" key="2">
    <source>
        <dbReference type="ARBA" id="ARBA00010186"/>
    </source>
</evidence>
<keyword evidence="4" id="KW-0811">Translocation</keyword>
<keyword evidence="4" id="KW-0472">Membrane</keyword>
<sequence>MSFFGQCNGLSGSSGSSGTGGTNLATGGVNESLQMGNRSDAGAIPSSGNVSGTIPSSNAHTSSRLLQDLLESANNLPKPNNSDLGSIHLTLNGLKKKSNQLRKRNDNEGQNFTKAHYLLASSGVSAEEIENELNSIEVPVKPLESQTVSNAVNNNIDSYLNDKKDENILAAIEQSLVSASKDFNQFINENVSIDWKVRRDELRKSFGIGSPQKNTSHKVSKPTKSVTWNKSIPGNYNVLTPLSTNKSTSFLKNLTREKFENNAQIVYQLNEARLNNSFFPIALSFEELNKSYSDLKSRQISEAWKILIELTNEKTNKINQEQKFFETYQTADHTNSMKFRKQVIQRSKNYLEQQFYNYMDEIYTKDDKKKQFSTSINIDKVSYFIDRIIMKNNTGFVDQTLNVNGVPIWALIFYLLRSGLYNDALELASQNKDLFNKFDKNFPVYIKKFVENDCINLPMELNERLNAEFNQQFAFINDDLKGNFDPFKYSVYKLIGKCDLSKKKLPDEINLSIEDWLWFHLSIINEFSFDLNSSSLIFENYSLENLQKKVIQLGPKKFNSSSNNPLYLKTLIMVGLYELAVEYAFDSINECDAVHLAIGLCYYGLLKVSSFNNKDELIFINSSNEYEINFSRLLGSYTRFFKISDPMVACQYLILIAMSKGGDSKEEISKCHEALRELILISREFNMLLGELNQNNGNKIPGILEKQRSLINLSNLEQFQKQIIETSAIRCEEEGRIFDALLLYQLCQDFDTVVSLINKLLGETLSTTELDKPLINYGNYENINGEIQSENTIDNNIILLSQHIMKLFYNNSFILDRISPSKKETCDLLLPIIHIRDLFMNKNWNDVIIEINKLGLLPVNKSNGLIEIRKMAEFVHNTLDDTLIKVIPSLLIMVMTSVSQLNYSILTKRYQTSSNEREELSNLKTIAKNCMIYAGMVQYKMPRETYSLLISLESSL</sequence>
<dbReference type="InterPro" id="IPR007231">
    <property type="entry name" value="Nucleoporin_int_Nup93/Nic96"/>
</dbReference>
<dbReference type="Proteomes" id="UP000000599">
    <property type="component" value="Chromosome A"/>
</dbReference>
<dbReference type="OMA" id="LLMCGQF"/>
<keyword evidence="4" id="KW-0813">Transport</keyword>
<dbReference type="Pfam" id="PF04097">
    <property type="entry name" value="Nic96"/>
    <property type="match status" value="1"/>
</dbReference>
<dbReference type="KEGG" id="dha:DEHA2A02156g"/>
<evidence type="ECO:0000256" key="3">
    <source>
        <dbReference type="ARBA" id="ARBA00023242"/>
    </source>
</evidence>
<comment type="subcellular location">
    <subcellularLocation>
        <location evidence="1">Nucleus envelope</location>
    </subcellularLocation>
    <subcellularLocation>
        <location evidence="4">Nucleus</location>
        <location evidence="4">Nuclear pore complex</location>
    </subcellularLocation>
</comment>
<dbReference type="InParanoid" id="Q6BZD7"/>
<name>Q6BZD7_DEBHA</name>
<feature type="region of interest" description="Disordered" evidence="5">
    <location>
        <begin position="206"/>
        <end position="225"/>
    </location>
</feature>
<dbReference type="PANTHER" id="PTHR11225:SF4">
    <property type="entry name" value="NUCLEAR PORE COMPLEX PROTEIN NUP93"/>
    <property type="match status" value="1"/>
</dbReference>
<comment type="similarity">
    <text evidence="2 4">Belongs to the nucleoporin interacting component (NIC) family.</text>
</comment>
<dbReference type="GeneID" id="2899966"/>
<protein>
    <recommendedName>
        <fullName evidence="4">Nuclear pore protein</fullName>
    </recommendedName>
</protein>
<keyword evidence="4" id="KW-0906">Nuclear pore complex</keyword>
<keyword evidence="7" id="KW-1185">Reference proteome</keyword>
<dbReference type="GO" id="GO:0006999">
    <property type="term" value="P:nuclear pore organization"/>
    <property type="evidence" value="ECO:0007669"/>
    <property type="project" value="EnsemblFungi"/>
</dbReference>
<evidence type="ECO:0000256" key="4">
    <source>
        <dbReference type="RuleBase" id="RU364035"/>
    </source>
</evidence>